<comment type="caution">
    <text evidence="1">The sequence shown here is derived from an EMBL/GenBank/DDBJ whole genome shotgun (WGS) entry which is preliminary data.</text>
</comment>
<evidence type="ECO:0000313" key="1">
    <source>
        <dbReference type="EMBL" id="CAG9104961.1"/>
    </source>
</evidence>
<proteinExistence type="predicted"/>
<dbReference type="EMBL" id="CAJHNJ030000008">
    <property type="protein sequence ID" value="CAG9104961.1"/>
    <property type="molecule type" value="Genomic_DNA"/>
</dbReference>
<keyword evidence="2" id="KW-1185">Reference proteome</keyword>
<evidence type="ECO:0000313" key="2">
    <source>
        <dbReference type="Proteomes" id="UP000653454"/>
    </source>
</evidence>
<name>A0A8S4DYF5_PLUXY</name>
<sequence>MQPININRYIPTKTAVTEQLIGFADASSTTGYGCCIYHRVVDKTANPADLISRGISPQELPNSALWWEGPEFLQSEYKFESKDLDLPVSLPEMKKSKTTPLPAKVAQSLCSEAANGILASSASHTMQTIPENRH</sequence>
<dbReference type="AlphaFoldDB" id="A0A8S4DYF5"/>
<gene>
    <name evidence="1" type="ORF">PLXY2_LOCUS3372</name>
</gene>
<reference evidence="1" key="1">
    <citation type="submission" date="2020-11" db="EMBL/GenBank/DDBJ databases">
        <authorList>
            <person name="Whiteford S."/>
        </authorList>
    </citation>
    <scope>NUCLEOTIDE SEQUENCE</scope>
</reference>
<protein>
    <submittedName>
        <fullName evidence="1">(diamondback moth) hypothetical protein</fullName>
    </submittedName>
</protein>
<dbReference type="Proteomes" id="UP000653454">
    <property type="component" value="Unassembled WGS sequence"/>
</dbReference>
<accession>A0A8S4DYF5</accession>
<organism evidence="1 2">
    <name type="scientific">Plutella xylostella</name>
    <name type="common">Diamondback moth</name>
    <name type="synonym">Plutella maculipennis</name>
    <dbReference type="NCBI Taxonomy" id="51655"/>
    <lineage>
        <taxon>Eukaryota</taxon>
        <taxon>Metazoa</taxon>
        <taxon>Ecdysozoa</taxon>
        <taxon>Arthropoda</taxon>
        <taxon>Hexapoda</taxon>
        <taxon>Insecta</taxon>
        <taxon>Pterygota</taxon>
        <taxon>Neoptera</taxon>
        <taxon>Endopterygota</taxon>
        <taxon>Lepidoptera</taxon>
        <taxon>Glossata</taxon>
        <taxon>Ditrysia</taxon>
        <taxon>Yponomeutoidea</taxon>
        <taxon>Plutellidae</taxon>
        <taxon>Plutella</taxon>
    </lineage>
</organism>